<accession>A0A2U1MXA8</accession>
<evidence type="ECO:0000313" key="3">
    <source>
        <dbReference type="Proteomes" id="UP000245207"/>
    </source>
</evidence>
<sequence length="133" mass="15492">MKKKIEQTQEEQELEIIKAVAQAWLGHTTTTSPPSSTNEFDARRLNFKNKPTRFKVEAMTKPLQSYNHNNGLLTSWDFTQSLWDSYEIVAVSRRLETGLLLEDELNASSKGKRKKESRNSLRNVFNRTSRRFD</sequence>
<keyword evidence="3" id="KW-1185">Reference proteome</keyword>
<name>A0A2U1MXA8_ARTAN</name>
<evidence type="ECO:0000256" key="1">
    <source>
        <dbReference type="SAM" id="MobiDB-lite"/>
    </source>
</evidence>
<protein>
    <submittedName>
        <fullName evidence="2">Uncharacterized protein</fullName>
    </submittedName>
</protein>
<dbReference type="AlphaFoldDB" id="A0A2U1MXA8"/>
<dbReference type="PANTHER" id="PTHR34665">
    <property type="entry name" value="DUF3741 DOMAIN-CONTAINING PROTEIN"/>
    <property type="match status" value="1"/>
</dbReference>
<dbReference type="EMBL" id="PKPP01004139">
    <property type="protein sequence ID" value="PWA65892.1"/>
    <property type="molecule type" value="Genomic_DNA"/>
</dbReference>
<gene>
    <name evidence="2" type="ORF">CTI12_AA148650</name>
</gene>
<proteinExistence type="predicted"/>
<organism evidence="2 3">
    <name type="scientific">Artemisia annua</name>
    <name type="common">Sweet wormwood</name>
    <dbReference type="NCBI Taxonomy" id="35608"/>
    <lineage>
        <taxon>Eukaryota</taxon>
        <taxon>Viridiplantae</taxon>
        <taxon>Streptophyta</taxon>
        <taxon>Embryophyta</taxon>
        <taxon>Tracheophyta</taxon>
        <taxon>Spermatophyta</taxon>
        <taxon>Magnoliopsida</taxon>
        <taxon>eudicotyledons</taxon>
        <taxon>Gunneridae</taxon>
        <taxon>Pentapetalae</taxon>
        <taxon>asterids</taxon>
        <taxon>campanulids</taxon>
        <taxon>Asterales</taxon>
        <taxon>Asteraceae</taxon>
        <taxon>Asteroideae</taxon>
        <taxon>Anthemideae</taxon>
        <taxon>Artemisiinae</taxon>
        <taxon>Artemisia</taxon>
    </lineage>
</organism>
<dbReference type="STRING" id="35608.A0A2U1MXA8"/>
<dbReference type="PANTHER" id="PTHR34665:SF1">
    <property type="entry name" value="OS02G0595200 PROTEIN"/>
    <property type="match status" value="1"/>
</dbReference>
<dbReference type="Proteomes" id="UP000245207">
    <property type="component" value="Unassembled WGS sequence"/>
</dbReference>
<evidence type="ECO:0000313" key="2">
    <source>
        <dbReference type="EMBL" id="PWA65892.1"/>
    </source>
</evidence>
<reference evidence="2 3" key="1">
    <citation type="journal article" date="2018" name="Mol. Plant">
        <title>The genome of Artemisia annua provides insight into the evolution of Asteraceae family and artemisinin biosynthesis.</title>
        <authorList>
            <person name="Shen Q."/>
            <person name="Zhang L."/>
            <person name="Liao Z."/>
            <person name="Wang S."/>
            <person name="Yan T."/>
            <person name="Shi P."/>
            <person name="Liu M."/>
            <person name="Fu X."/>
            <person name="Pan Q."/>
            <person name="Wang Y."/>
            <person name="Lv Z."/>
            <person name="Lu X."/>
            <person name="Zhang F."/>
            <person name="Jiang W."/>
            <person name="Ma Y."/>
            <person name="Chen M."/>
            <person name="Hao X."/>
            <person name="Li L."/>
            <person name="Tang Y."/>
            <person name="Lv G."/>
            <person name="Zhou Y."/>
            <person name="Sun X."/>
            <person name="Brodelius P.E."/>
            <person name="Rose J.K.C."/>
            <person name="Tang K."/>
        </authorList>
    </citation>
    <scope>NUCLEOTIDE SEQUENCE [LARGE SCALE GENOMIC DNA]</scope>
    <source>
        <strain evidence="3">cv. Huhao1</strain>
        <tissue evidence="2">Leaf</tissue>
    </source>
</reference>
<feature type="region of interest" description="Disordered" evidence="1">
    <location>
        <begin position="107"/>
        <end position="133"/>
    </location>
</feature>
<dbReference type="OrthoDB" id="1921290at2759"/>
<comment type="caution">
    <text evidence="2">The sequence shown here is derived from an EMBL/GenBank/DDBJ whole genome shotgun (WGS) entry which is preliminary data.</text>
</comment>